<feature type="region of interest" description="Disordered" evidence="2">
    <location>
        <begin position="420"/>
        <end position="567"/>
    </location>
</feature>
<dbReference type="InterPro" id="IPR015943">
    <property type="entry name" value="WD40/YVTN_repeat-like_dom_sf"/>
</dbReference>
<feature type="region of interest" description="Disordered" evidence="2">
    <location>
        <begin position="1"/>
        <end position="56"/>
    </location>
</feature>
<evidence type="ECO:0000256" key="1">
    <source>
        <dbReference type="SAM" id="Coils"/>
    </source>
</evidence>
<dbReference type="SMART" id="SM00564">
    <property type="entry name" value="PQQ"/>
    <property type="match status" value="4"/>
</dbReference>
<dbReference type="Gene3D" id="2.130.10.10">
    <property type="entry name" value="YVTN repeat-like/Quinoprotein amine dehydrogenase"/>
    <property type="match status" value="1"/>
</dbReference>
<name>A0ABM1M3Q3_NICVS</name>
<accession>A0ABM1M3Q3</accession>
<sequence>MSYNNSPWENPAQTWGNRGRPWQRFSNVQGRGSGNVSGGRGNQSNWPRNSNYNPKWNNVKHYNNHRGHGRGYWQKPYTQQHFNIPPPKPPSPLPGTEEYTQRNIQQTSELIKKQLYIGGNYIDEEEMNEQEPEMSYNNTKVNTENSPQNNHLKTVKKVKTINVKEVHDKIIRHISNMSLSQKINFVERGSSEYDRLIREIQMQKRLELSRTLRNMSNNFEHRSADCDVINSIIPDIGIRIEDLPKEFIEQLSSTLNMDFDCLGINDSQDNETIDPLDFEYLNTPINKATLDSNYCSQILEMTNFDTNQSYLNISNESAVMQQSKSLDEEEEAKKIKNLMEEQEEAKLKEKEKLEKLKEEEKLKKMKKEEEAMARMKKRSNEDKVKMNTIIDEEISPPIDLAAQKNEYKFRISHFMDSINKDIDDNVVPPTTFNEEQNSYEKKSFQNEKCNSRFQPKGFRAFRKDSNNEWHNQQDNQNRQYKRDRSNDWQDHKNTRRDKCKNWKNRNDQKRNPDNNQRNRTKYEQNKHNRTLEEEKCKPSKNSDDQSKIASESKSSEKIDIQKRSDDESKFIEKSISEEANKNAIPIIKEIMIEDGIVKNTPGKIRSFKIPKLSDRKERKDTVIKGSEIEQSSEKKVENWFEKNVDQLTSKHKKKRKKSKWDHNECKTETSVEEPIKVEQINTETEISINTVENTLTETDDKINEISNYDDTFDGDYGHFDDDSLDGDKFIIKDSISLIVDQLDEDHKMESKLKETDEQSMKEILEKCETKMDQAQHETVTNMDKLSSSNEKVQNNDNSPLSQNLENDNDLLIDQKNSMPDKLEILQKEQEVCKEAKDEHFDNTMKEHDSQDLKELIDNSIENKSIAENIALQLSPTKSEETINEFHKESLTLTKQPSNLPANLIKETHEETINETLKKENIGNEIIEDKISTSEKVESDDNLLNIDQTSSSLVELSVLPLEDIKCEERLLQVTSPRKLWRSPGEKKLLPMDLPNIETQNSSLENEEEELQIAIFGEDCASENVHVSEEENGRIVLKIKLNKKNLFKENKDMENLGKVQKYIARILKKVSESGNDDNNFSIVDKIKMKRLNRAMPKSMKMKLQRELEEEEQLHHIPDKSLFSDSTVYQKVILNKLKNTDQELKRLEVSQVKMQEDLRIIHEETVKLFQFREKLHQELLGNLIDQPAEETSPPKVAEKPNFKRKRKMKLASVNIEECIDTVMNDFTEDLKTMGYGKVEAAQTEKQSIENSKYPECSKRLVVRLVKQDLNKLKEQLYKINDCCEINFDGWDGSILVIKVVNDIVVAGNDKGVLYFYNINAPKLLKSLSLASKAIASIFAVFKQSQTILYIGSLDGTLSAVNLDTYEVLSTVNVDDSILCMESAWGYIFCGSQSGNLIRFNIKKNKVEDTITISEKDLLVLKATQEGARRVLLLATRNSPVSVRDAMSGLLMRTMEGMINPTVYTMLLHNNKVYCGTSQHNVLVYTFQDGQLIHKHEQSNTSGVVCMTIINNLLFVGCYNGNIYAYNTKTMEFITSFSGPGGLFLSMEVTNKRIIAGTKQNKFMSWALPECVLNQISY</sequence>
<dbReference type="Proteomes" id="UP000695000">
    <property type="component" value="Unplaced"/>
</dbReference>
<proteinExistence type="predicted"/>
<feature type="compositionally biased region" description="Basic and acidic residues" evidence="2">
    <location>
        <begin position="553"/>
        <end position="567"/>
    </location>
</feature>
<feature type="compositionally biased region" description="Gly residues" evidence="2">
    <location>
        <begin position="31"/>
        <end position="41"/>
    </location>
</feature>
<feature type="compositionally biased region" description="Pro residues" evidence="2">
    <location>
        <begin position="84"/>
        <end position="93"/>
    </location>
</feature>
<dbReference type="PANTHER" id="PTHR14435">
    <property type="entry name" value="ZINC FINGER PROTEIN 106"/>
    <property type="match status" value="1"/>
</dbReference>
<reference evidence="4" key="1">
    <citation type="submission" date="2025-08" db="UniProtKB">
        <authorList>
            <consortium name="RefSeq"/>
        </authorList>
    </citation>
    <scope>IDENTIFICATION</scope>
    <source>
        <tissue evidence="4">Whole Larva</tissue>
    </source>
</reference>
<dbReference type="InterPro" id="IPR011047">
    <property type="entry name" value="Quinoprotein_ADH-like_sf"/>
</dbReference>
<protein>
    <submittedName>
        <fullName evidence="4">MATH and LRR domain-containing protein PFE0570w</fullName>
    </submittedName>
</protein>
<feature type="compositionally biased region" description="Polar residues" evidence="2">
    <location>
        <begin position="1"/>
        <end position="16"/>
    </location>
</feature>
<keyword evidence="3" id="KW-1185">Reference proteome</keyword>
<dbReference type="SUPFAM" id="SSF50998">
    <property type="entry name" value="Quinoprotein alcohol dehydrogenase-like"/>
    <property type="match status" value="1"/>
</dbReference>
<feature type="compositionally biased region" description="Polar residues" evidence="2">
    <location>
        <begin position="46"/>
        <end position="56"/>
    </location>
</feature>
<dbReference type="PANTHER" id="PTHR14435:SF2">
    <property type="entry name" value="ZINC FINGER PROTEIN 106"/>
    <property type="match status" value="1"/>
</dbReference>
<dbReference type="InterPro" id="IPR042622">
    <property type="entry name" value="Znf106"/>
</dbReference>
<feature type="compositionally biased region" description="Basic residues" evidence="2">
    <location>
        <begin position="493"/>
        <end position="503"/>
    </location>
</feature>
<evidence type="ECO:0000313" key="4">
    <source>
        <dbReference type="RefSeq" id="XP_017769203.1"/>
    </source>
</evidence>
<feature type="compositionally biased region" description="Polar residues" evidence="2">
    <location>
        <begin position="776"/>
        <end position="803"/>
    </location>
</feature>
<feature type="coiled-coil region" evidence="1">
    <location>
        <begin position="325"/>
        <end position="378"/>
    </location>
</feature>
<evidence type="ECO:0000256" key="2">
    <source>
        <dbReference type="SAM" id="MobiDB-lite"/>
    </source>
</evidence>
<dbReference type="GeneID" id="108557269"/>
<dbReference type="InterPro" id="IPR018391">
    <property type="entry name" value="PQQ_b-propeller_rpt"/>
</dbReference>
<evidence type="ECO:0000313" key="3">
    <source>
        <dbReference type="Proteomes" id="UP000695000"/>
    </source>
</evidence>
<feature type="compositionally biased region" description="Basic and acidic residues" evidence="2">
    <location>
        <begin position="520"/>
        <end position="546"/>
    </location>
</feature>
<feature type="region of interest" description="Disordered" evidence="2">
    <location>
        <begin position="773"/>
        <end position="803"/>
    </location>
</feature>
<gene>
    <name evidence="4" type="primary">LOC108557269</name>
</gene>
<feature type="compositionally biased region" description="Polar residues" evidence="2">
    <location>
        <begin position="468"/>
        <end position="478"/>
    </location>
</feature>
<keyword evidence="1" id="KW-0175">Coiled coil</keyword>
<organism evidence="3 4">
    <name type="scientific">Nicrophorus vespilloides</name>
    <name type="common">Boreal carrion beetle</name>
    <dbReference type="NCBI Taxonomy" id="110193"/>
    <lineage>
        <taxon>Eukaryota</taxon>
        <taxon>Metazoa</taxon>
        <taxon>Ecdysozoa</taxon>
        <taxon>Arthropoda</taxon>
        <taxon>Hexapoda</taxon>
        <taxon>Insecta</taxon>
        <taxon>Pterygota</taxon>
        <taxon>Neoptera</taxon>
        <taxon>Endopterygota</taxon>
        <taxon>Coleoptera</taxon>
        <taxon>Polyphaga</taxon>
        <taxon>Staphyliniformia</taxon>
        <taxon>Silphidae</taxon>
        <taxon>Nicrophorinae</taxon>
        <taxon>Nicrophorus</taxon>
    </lineage>
</organism>
<dbReference type="RefSeq" id="XP_017769203.1">
    <property type="nucleotide sequence ID" value="XM_017913714.1"/>
</dbReference>
<feature type="region of interest" description="Disordered" evidence="2">
    <location>
        <begin position="78"/>
        <end position="98"/>
    </location>
</feature>
<feature type="compositionally biased region" description="Basic and acidic residues" evidence="2">
    <location>
        <begin position="480"/>
        <end position="492"/>
    </location>
</feature>